<evidence type="ECO:0000313" key="2">
    <source>
        <dbReference type="EMBL" id="EEY62390.1"/>
    </source>
</evidence>
<dbReference type="OrthoDB" id="75161at2759"/>
<feature type="compositionally biased region" description="Basic residues" evidence="1">
    <location>
        <begin position="454"/>
        <end position="464"/>
    </location>
</feature>
<organism evidence="2 3">
    <name type="scientific">Phytophthora infestans (strain T30-4)</name>
    <name type="common">Potato late blight agent</name>
    <dbReference type="NCBI Taxonomy" id="403677"/>
    <lineage>
        <taxon>Eukaryota</taxon>
        <taxon>Sar</taxon>
        <taxon>Stramenopiles</taxon>
        <taxon>Oomycota</taxon>
        <taxon>Peronosporomycetes</taxon>
        <taxon>Peronosporales</taxon>
        <taxon>Peronosporaceae</taxon>
        <taxon>Phytophthora</taxon>
    </lineage>
</organism>
<evidence type="ECO:0000256" key="1">
    <source>
        <dbReference type="SAM" id="MobiDB-lite"/>
    </source>
</evidence>
<dbReference type="RefSeq" id="XP_002899026.1">
    <property type="nucleotide sequence ID" value="XM_002898980.1"/>
</dbReference>
<name>D0NP48_PHYIT</name>
<protein>
    <submittedName>
        <fullName evidence="2">Uncharacterized protein</fullName>
    </submittedName>
</protein>
<feature type="region of interest" description="Disordered" evidence="1">
    <location>
        <begin position="364"/>
        <end position="386"/>
    </location>
</feature>
<keyword evidence="3" id="KW-1185">Reference proteome</keyword>
<proteinExistence type="predicted"/>
<accession>D0NP48</accession>
<dbReference type="Proteomes" id="UP000006643">
    <property type="component" value="Unassembled WGS sequence"/>
</dbReference>
<feature type="region of interest" description="Disordered" evidence="1">
    <location>
        <begin position="291"/>
        <end position="319"/>
    </location>
</feature>
<reference evidence="3" key="1">
    <citation type="journal article" date="2009" name="Nature">
        <title>Genome sequence and analysis of the Irish potato famine pathogen Phytophthora infestans.</title>
        <authorList>
            <consortium name="The Broad Institute Genome Sequencing Platform"/>
            <person name="Haas B.J."/>
            <person name="Kamoun S."/>
            <person name="Zody M.C."/>
            <person name="Jiang R.H."/>
            <person name="Handsaker R.E."/>
            <person name="Cano L.M."/>
            <person name="Grabherr M."/>
            <person name="Kodira C.D."/>
            <person name="Raffaele S."/>
            <person name="Torto-Alalibo T."/>
            <person name="Bozkurt T.O."/>
            <person name="Ah-Fong A.M."/>
            <person name="Alvarado L."/>
            <person name="Anderson V.L."/>
            <person name="Armstrong M.R."/>
            <person name="Avrova A."/>
            <person name="Baxter L."/>
            <person name="Beynon J."/>
            <person name="Boevink P.C."/>
            <person name="Bollmann S.R."/>
            <person name="Bos J.I."/>
            <person name="Bulone V."/>
            <person name="Cai G."/>
            <person name="Cakir C."/>
            <person name="Carrington J.C."/>
            <person name="Chawner M."/>
            <person name="Conti L."/>
            <person name="Costanzo S."/>
            <person name="Ewan R."/>
            <person name="Fahlgren N."/>
            <person name="Fischbach M.A."/>
            <person name="Fugelstad J."/>
            <person name="Gilroy E.M."/>
            <person name="Gnerre S."/>
            <person name="Green P.J."/>
            <person name="Grenville-Briggs L.J."/>
            <person name="Griffith J."/>
            <person name="Grunwald N.J."/>
            <person name="Horn K."/>
            <person name="Horner N.R."/>
            <person name="Hu C.H."/>
            <person name="Huitema E."/>
            <person name="Jeong D.H."/>
            <person name="Jones A.M."/>
            <person name="Jones J.D."/>
            <person name="Jones R.W."/>
            <person name="Karlsson E.K."/>
            <person name="Kunjeti S.G."/>
            <person name="Lamour K."/>
            <person name="Liu Z."/>
            <person name="Ma L."/>
            <person name="Maclean D."/>
            <person name="Chibucos M.C."/>
            <person name="McDonald H."/>
            <person name="McWalters J."/>
            <person name="Meijer H.J."/>
            <person name="Morgan W."/>
            <person name="Morris P.F."/>
            <person name="Munro C.A."/>
            <person name="O'Neill K."/>
            <person name="Ospina-Giraldo M."/>
            <person name="Pinzon A."/>
            <person name="Pritchard L."/>
            <person name="Ramsahoye B."/>
            <person name="Ren Q."/>
            <person name="Restrepo S."/>
            <person name="Roy S."/>
            <person name="Sadanandom A."/>
            <person name="Savidor A."/>
            <person name="Schornack S."/>
            <person name="Schwartz D.C."/>
            <person name="Schumann U.D."/>
            <person name="Schwessinger B."/>
            <person name="Seyer L."/>
            <person name="Sharpe T."/>
            <person name="Silvar C."/>
            <person name="Song J."/>
            <person name="Studholme D.J."/>
            <person name="Sykes S."/>
            <person name="Thines M."/>
            <person name="van de Vondervoort P.J."/>
            <person name="Phuntumart V."/>
            <person name="Wawra S."/>
            <person name="Weide R."/>
            <person name="Win J."/>
            <person name="Young C."/>
            <person name="Zhou S."/>
            <person name="Fry W."/>
            <person name="Meyers B.C."/>
            <person name="van West P."/>
            <person name="Ristaino J."/>
            <person name="Govers F."/>
            <person name="Birch P.R."/>
            <person name="Whisson S.C."/>
            <person name="Judelson H.S."/>
            <person name="Nusbaum C."/>
        </authorList>
    </citation>
    <scope>NUCLEOTIDE SEQUENCE [LARGE SCALE GENOMIC DNA]</scope>
    <source>
        <strain evidence="3">T30-4</strain>
    </source>
</reference>
<dbReference type="GeneID" id="9467944"/>
<feature type="region of interest" description="Disordered" evidence="1">
    <location>
        <begin position="454"/>
        <end position="481"/>
    </location>
</feature>
<feature type="region of interest" description="Disordered" evidence="1">
    <location>
        <begin position="723"/>
        <end position="743"/>
    </location>
</feature>
<dbReference type="InParanoid" id="D0NP48"/>
<dbReference type="HOGENOM" id="CLU_018565_0_0_1"/>
<gene>
    <name evidence="2" type="ORF">PITG_14824</name>
</gene>
<dbReference type="EMBL" id="DS028150">
    <property type="protein sequence ID" value="EEY62390.1"/>
    <property type="molecule type" value="Genomic_DNA"/>
</dbReference>
<dbReference type="KEGG" id="pif:PITG_14824"/>
<feature type="compositionally biased region" description="Basic and acidic residues" evidence="1">
    <location>
        <begin position="297"/>
        <end position="319"/>
    </location>
</feature>
<dbReference type="AlphaFoldDB" id="D0NP48"/>
<dbReference type="VEuPathDB" id="FungiDB:PITG_14824"/>
<feature type="region of interest" description="Disordered" evidence="1">
    <location>
        <begin position="237"/>
        <end position="269"/>
    </location>
</feature>
<feature type="compositionally biased region" description="Polar residues" evidence="1">
    <location>
        <begin position="246"/>
        <end position="263"/>
    </location>
</feature>
<feature type="compositionally biased region" description="Basic and acidic residues" evidence="1">
    <location>
        <begin position="369"/>
        <end position="383"/>
    </location>
</feature>
<sequence>MTVANTEAPTGGSETSVYMHTGSYGSATRTLNSTYSCSCAAAHVMFVVKTSESERTMLATQLLSGLYVIRLGQTKYTPSSGHGGAESCTPRTWMCAGMLDDDKTTKSNQVHTLDVVVHAAFTVAAAGQVWLALLKTVRCKSDAGRTGGTSLGVVSDTCGDDLPAAKEGSTMRPRRTDGGLSLNSKKLKFLTSPSTIFPEAERVVIEKTRAMEARKRTKCHSNSGTDDAAWLLRALGKKKKKKSKNAAETNAVRTSGTETSAKKTQQKVENERKVGVIGLSMSVQERQQLWRNGSTKKPLDEAAEHTKQQERERQETGFDRVFQEVFGKDQVGQKGADEEEMDSILGAAKASSLGLSTTTASLMATNDGNAKETTETGKRRAPDDVEENSWGFASTENSALSLDDFDAEEDSNNVDSGAFKAGNAAGFERWKAEDAQRAVSDNFVKLNMRKRFKGSSGRAKKRPAYLRARNENSLDEATGEKSTGIAPVVDANGSQQRKLDKSLLADDGVDFIEECLEALAKAEKAHELTNQATDSKSPKQGLEPPRCHHALVCPRRMLWRSSTRVNERMLLDAARRKELPHGHVSHRKDGYLISWTVDFHLHETAQWYARVGGKKEGSATPLATLDAQQEGETNAAAVAAATNERRMLQELRAAQQTGQIQRLTLSQPAFQLQLSWRVDETEEMKTEAAERWTASLYAKHEHLESRQLARLAQLYSALHAAALPAPSPSRPHDENEEDLGDAEDREEIMWTSYAVAKVFHGLTTPQLPTRQWRDHVCWRRYSDVAFERIVQIANRVLVENQATASKDLASIEE</sequence>
<dbReference type="STRING" id="403677.D0NP48"/>
<dbReference type="eggNOG" id="ENOG502SMTQ">
    <property type="taxonomic scope" value="Eukaryota"/>
</dbReference>
<feature type="compositionally biased region" description="Acidic residues" evidence="1">
    <location>
        <begin position="734"/>
        <end position="743"/>
    </location>
</feature>
<evidence type="ECO:0000313" key="3">
    <source>
        <dbReference type="Proteomes" id="UP000006643"/>
    </source>
</evidence>